<reference evidence="10" key="1">
    <citation type="submission" date="2022-05" db="EMBL/GenBank/DDBJ databases">
        <title>The Musa troglodytarum L. genome provides insights into the mechanism of non-climacteric behaviour and enrichment of carotenoids.</title>
        <authorList>
            <person name="Wang J."/>
        </authorList>
    </citation>
    <scope>NUCLEOTIDE SEQUENCE</scope>
    <source>
        <tissue evidence="10">Leaf</tissue>
    </source>
</reference>
<keyword evidence="11" id="KW-1185">Reference proteome</keyword>
<evidence type="ECO:0000256" key="3">
    <source>
        <dbReference type="ARBA" id="ARBA00022692"/>
    </source>
</evidence>
<evidence type="ECO:0000256" key="8">
    <source>
        <dbReference type="SAM" id="MobiDB-lite"/>
    </source>
</evidence>
<feature type="compositionally biased region" description="Low complexity" evidence="8">
    <location>
        <begin position="1"/>
        <end position="20"/>
    </location>
</feature>
<dbReference type="Gene3D" id="3.40.1500.20">
    <property type="match status" value="1"/>
</dbReference>
<keyword evidence="3" id="KW-0812">Transmembrane</keyword>
<keyword evidence="6" id="KW-1133">Transmembrane helix</keyword>
<keyword evidence="5" id="KW-0677">Repeat</keyword>
<dbReference type="Proteomes" id="UP001055439">
    <property type="component" value="Chromosome 8"/>
</dbReference>
<comment type="subcellular location">
    <subcellularLocation>
        <location evidence="1">Membrane</location>
        <topology evidence="1">Single-pass membrane protein</topology>
    </subcellularLocation>
</comment>
<keyword evidence="2" id="KW-0433">Leucine-rich repeat</keyword>
<evidence type="ECO:0000256" key="7">
    <source>
        <dbReference type="ARBA" id="ARBA00023136"/>
    </source>
</evidence>
<dbReference type="InterPro" id="IPR024788">
    <property type="entry name" value="Malectin-like_Carb-bd_dom"/>
</dbReference>
<proteinExistence type="predicted"/>
<feature type="domain" description="Malectin-like" evidence="9">
    <location>
        <begin position="361"/>
        <end position="680"/>
    </location>
</feature>
<dbReference type="Gene3D" id="3.80.10.10">
    <property type="entry name" value="Ribonuclease Inhibitor"/>
    <property type="match status" value="1"/>
</dbReference>
<sequence>MPSVSSSSSFPSPFRLLSSRRPPPRPCSSAAIAGSNRRPNRIRASMSGGTSPVAEFPYLPPSHRELMLDLRSAVEARLGPHLLPSAVPPDVLSFHSPSGASRGALDIRSGGRDSPVDFILESWLHCELPTGALNITTLFAFLDASTDAPHLLMEFIQSSPSSLVLFTDLLPRKDLVLHPDYLDEFYQQTNLDKPRQELAKLPQVQPYCSSSLYIRSVLSPTAIAVCINCGEDGQSVMEDMMRGQLDTICKEIVRIWLHACASSSKQLGETERADLLRRDGLIKNKTIEIDLAANLPRMFSPEVANRVGLQFQPDEQCPSPSSSSSSAFSPRPSMLLFHFLEKTRSPISLLRENSTCAGYYINCGASQEETTGGIQWIPDEGFINAGNVSKIGTPDIVPVLATVRYFPDESARKYCYNIPVARGAKYLIRSTYYYGGFDGGEKPPVFDQIIDGTKWSTVDTAENYAGGLTAYYEIVVAAQGRTLSFCLARNNQTTSSPFISALELVSLEDSMYNGTDFAKYALSTVARHRFGYDGEIVSYPDDPFNRYWEAFTDSNPYVECHSNVTPSEFWNRPPETVFQRALTTSRGKKLAVQWPPVTLPSAAYYVALYFQDNRTPSPFSWRVFDVTVDGREFYKGLNVSAEGVMVYGTQWSLSGKVEIVMTPSSDSPVGPVINAGEILQMVPFGEKTITRDVISMEELARNLKNPPPDWRGDPCLPRQHSWTGVSCSQSGSIRIVGLNLTNFGLSGSLPSSINNLTALSNIWLSGNNLSGPIPEMSSLRNLVSLHLEDNQLSGSIPSSLGGLENLKEIYLQNNKLTGNVPESLKKKAGADIKLGPGNQID</sequence>
<dbReference type="FunFam" id="3.80.10.10:FF:000129">
    <property type="entry name" value="Leucine-rich repeat receptor-like kinase"/>
    <property type="match status" value="1"/>
</dbReference>
<evidence type="ECO:0000256" key="2">
    <source>
        <dbReference type="ARBA" id="ARBA00022614"/>
    </source>
</evidence>
<dbReference type="Pfam" id="PF00560">
    <property type="entry name" value="LRR_1"/>
    <property type="match status" value="2"/>
</dbReference>
<evidence type="ECO:0000313" key="10">
    <source>
        <dbReference type="EMBL" id="URE34651.1"/>
    </source>
</evidence>
<dbReference type="GO" id="GO:0016020">
    <property type="term" value="C:membrane"/>
    <property type="evidence" value="ECO:0007669"/>
    <property type="project" value="UniProtKB-SubCell"/>
</dbReference>
<evidence type="ECO:0000313" key="11">
    <source>
        <dbReference type="Proteomes" id="UP001055439"/>
    </source>
</evidence>
<name>A0A9E7HJZ1_9LILI</name>
<dbReference type="EMBL" id="CP097510">
    <property type="protein sequence ID" value="URE34651.1"/>
    <property type="molecule type" value="Genomic_DNA"/>
</dbReference>
<keyword evidence="4" id="KW-0732">Signal</keyword>
<dbReference type="PANTHER" id="PTHR34685">
    <property type="entry name" value="RED CHLOROPHYLL CATABOLITE REDUCTASE, CHLOROPLASTIC"/>
    <property type="match status" value="1"/>
</dbReference>
<accession>A0A9E7HJZ1</accession>
<keyword evidence="7" id="KW-0472">Membrane</keyword>
<gene>
    <name evidence="10" type="ORF">MUK42_03254</name>
</gene>
<dbReference type="InterPro" id="IPR001611">
    <property type="entry name" value="Leu-rich_rpt"/>
</dbReference>
<dbReference type="GO" id="GO:0009507">
    <property type="term" value="C:chloroplast"/>
    <property type="evidence" value="ECO:0007669"/>
    <property type="project" value="TreeGrafter"/>
</dbReference>
<dbReference type="OrthoDB" id="1394818at2759"/>
<dbReference type="Pfam" id="PF06405">
    <property type="entry name" value="RCC_reductase"/>
    <property type="match status" value="1"/>
</dbReference>
<evidence type="ECO:0000256" key="4">
    <source>
        <dbReference type="ARBA" id="ARBA00022729"/>
    </source>
</evidence>
<evidence type="ECO:0000256" key="5">
    <source>
        <dbReference type="ARBA" id="ARBA00022737"/>
    </source>
</evidence>
<evidence type="ECO:0000259" key="9">
    <source>
        <dbReference type="Pfam" id="PF12819"/>
    </source>
</evidence>
<dbReference type="Pfam" id="PF12819">
    <property type="entry name" value="Malectin_like"/>
    <property type="match status" value="1"/>
</dbReference>
<dbReference type="SUPFAM" id="SSF52058">
    <property type="entry name" value="L domain-like"/>
    <property type="match status" value="1"/>
</dbReference>
<protein>
    <submittedName>
        <fullName evidence="10">Leucine Rich Repeat</fullName>
    </submittedName>
</protein>
<feature type="region of interest" description="Disordered" evidence="8">
    <location>
        <begin position="1"/>
        <end position="49"/>
    </location>
</feature>
<dbReference type="InterPro" id="IPR009439">
    <property type="entry name" value="RCC_reductase"/>
</dbReference>
<dbReference type="GO" id="GO:0015996">
    <property type="term" value="P:chlorophyll catabolic process"/>
    <property type="evidence" value="ECO:0007669"/>
    <property type="project" value="TreeGrafter"/>
</dbReference>
<dbReference type="GO" id="GO:0051743">
    <property type="term" value="F:red chlorophyll catabolite reductase activity"/>
    <property type="evidence" value="ECO:0007669"/>
    <property type="project" value="InterPro"/>
</dbReference>
<dbReference type="Gene3D" id="2.60.120.430">
    <property type="entry name" value="Galactose-binding lectin"/>
    <property type="match status" value="2"/>
</dbReference>
<dbReference type="PANTHER" id="PTHR34685:SF2">
    <property type="entry name" value="RED CHLOROPHYLL CATABOLITE REDUCTASE, CHLOROPLASTIC"/>
    <property type="match status" value="1"/>
</dbReference>
<evidence type="ECO:0000256" key="6">
    <source>
        <dbReference type="ARBA" id="ARBA00022989"/>
    </source>
</evidence>
<dbReference type="EMBL" id="CP097510">
    <property type="protein sequence ID" value="URE34653.1"/>
    <property type="molecule type" value="Genomic_DNA"/>
</dbReference>
<organism evidence="10 11">
    <name type="scientific">Musa troglodytarum</name>
    <name type="common">fe'i banana</name>
    <dbReference type="NCBI Taxonomy" id="320322"/>
    <lineage>
        <taxon>Eukaryota</taxon>
        <taxon>Viridiplantae</taxon>
        <taxon>Streptophyta</taxon>
        <taxon>Embryophyta</taxon>
        <taxon>Tracheophyta</taxon>
        <taxon>Spermatophyta</taxon>
        <taxon>Magnoliopsida</taxon>
        <taxon>Liliopsida</taxon>
        <taxon>Zingiberales</taxon>
        <taxon>Musaceae</taxon>
        <taxon>Musa</taxon>
    </lineage>
</organism>
<dbReference type="AlphaFoldDB" id="A0A9E7HJZ1"/>
<dbReference type="InterPro" id="IPR032675">
    <property type="entry name" value="LRR_dom_sf"/>
</dbReference>
<evidence type="ECO:0000256" key="1">
    <source>
        <dbReference type="ARBA" id="ARBA00004167"/>
    </source>
</evidence>